<dbReference type="Proteomes" id="UP000031668">
    <property type="component" value="Unassembled WGS sequence"/>
</dbReference>
<protein>
    <submittedName>
        <fullName evidence="2">Uncharacterized protein</fullName>
    </submittedName>
</protein>
<organism evidence="2 3">
    <name type="scientific">Thelohanellus kitauei</name>
    <name type="common">Myxosporean</name>
    <dbReference type="NCBI Taxonomy" id="669202"/>
    <lineage>
        <taxon>Eukaryota</taxon>
        <taxon>Metazoa</taxon>
        <taxon>Cnidaria</taxon>
        <taxon>Myxozoa</taxon>
        <taxon>Myxosporea</taxon>
        <taxon>Bivalvulida</taxon>
        <taxon>Platysporina</taxon>
        <taxon>Myxobolidae</taxon>
        <taxon>Thelohanellus</taxon>
    </lineage>
</organism>
<dbReference type="EMBL" id="JWZT01003354">
    <property type="protein sequence ID" value="KII66980.1"/>
    <property type="molecule type" value="Genomic_DNA"/>
</dbReference>
<evidence type="ECO:0000313" key="3">
    <source>
        <dbReference type="Proteomes" id="UP000031668"/>
    </source>
</evidence>
<evidence type="ECO:0000256" key="1">
    <source>
        <dbReference type="SAM" id="SignalP"/>
    </source>
</evidence>
<keyword evidence="1" id="KW-0732">Signal</keyword>
<reference evidence="2 3" key="1">
    <citation type="journal article" date="2014" name="Genome Biol. Evol.">
        <title>The genome of the myxosporean Thelohanellus kitauei shows adaptations to nutrient acquisition within its fish host.</title>
        <authorList>
            <person name="Yang Y."/>
            <person name="Xiong J."/>
            <person name="Zhou Z."/>
            <person name="Huo F."/>
            <person name="Miao W."/>
            <person name="Ran C."/>
            <person name="Liu Y."/>
            <person name="Zhang J."/>
            <person name="Feng J."/>
            <person name="Wang M."/>
            <person name="Wang M."/>
            <person name="Wang L."/>
            <person name="Yao B."/>
        </authorList>
    </citation>
    <scope>NUCLEOTIDE SEQUENCE [LARGE SCALE GENOMIC DNA]</scope>
    <source>
        <strain evidence="2">Wuqing</strain>
    </source>
</reference>
<name>A0A0C2MRS7_THEKT</name>
<accession>A0A0C2MRS7</accession>
<sequence>MSRNKICIWKILMIPYCFCNDVCYRLALKYTSSFRKATSTDTHKYICERFMKDKSIYLEEICRESKKSFLLLVEERDSDIIHITVVTTLMPIHRMLNAHDEKSRGPFQYPEAEWSSASLSLSLPIQKVRKLG</sequence>
<feature type="chain" id="PRO_5002164515" evidence="1">
    <location>
        <begin position="20"/>
        <end position="132"/>
    </location>
</feature>
<comment type="caution">
    <text evidence="2">The sequence shown here is derived from an EMBL/GenBank/DDBJ whole genome shotgun (WGS) entry which is preliminary data.</text>
</comment>
<proteinExistence type="predicted"/>
<feature type="signal peptide" evidence="1">
    <location>
        <begin position="1"/>
        <end position="19"/>
    </location>
</feature>
<keyword evidence="3" id="KW-1185">Reference proteome</keyword>
<gene>
    <name evidence="2" type="ORF">RF11_00815</name>
</gene>
<evidence type="ECO:0000313" key="2">
    <source>
        <dbReference type="EMBL" id="KII66980.1"/>
    </source>
</evidence>
<dbReference type="AlphaFoldDB" id="A0A0C2MRS7"/>